<name>A0A2U9CSF1_SCOMX</name>
<feature type="repeat" description="TPR" evidence="1">
    <location>
        <begin position="15"/>
        <end position="48"/>
    </location>
</feature>
<accession>A0A2U9CSF1</accession>
<proteinExistence type="predicted"/>
<sequence>MGSIKELRLQHQAVVEKVRALGTSCHRMGDMEEALNSLRETLQKYPDPEELRGCVTWDEMQSALFSTETQQEVRSEGSQLSSALLWV</sequence>
<gene>
    <name evidence="2" type="ORF">SMAX5B_020045</name>
</gene>
<dbReference type="EMBL" id="CP026261">
    <property type="protein sequence ID" value="AWP19517.1"/>
    <property type="molecule type" value="Genomic_DNA"/>
</dbReference>
<evidence type="ECO:0000313" key="2">
    <source>
        <dbReference type="EMBL" id="AWP19517.1"/>
    </source>
</evidence>
<organism evidence="2 3">
    <name type="scientific">Scophthalmus maximus</name>
    <name type="common">Turbot</name>
    <name type="synonym">Psetta maxima</name>
    <dbReference type="NCBI Taxonomy" id="52904"/>
    <lineage>
        <taxon>Eukaryota</taxon>
        <taxon>Metazoa</taxon>
        <taxon>Chordata</taxon>
        <taxon>Craniata</taxon>
        <taxon>Vertebrata</taxon>
        <taxon>Euteleostomi</taxon>
        <taxon>Actinopterygii</taxon>
        <taxon>Neopterygii</taxon>
        <taxon>Teleostei</taxon>
        <taxon>Neoteleostei</taxon>
        <taxon>Acanthomorphata</taxon>
        <taxon>Carangaria</taxon>
        <taxon>Pleuronectiformes</taxon>
        <taxon>Pleuronectoidei</taxon>
        <taxon>Scophthalmidae</taxon>
        <taxon>Scophthalmus</taxon>
    </lineage>
</organism>
<evidence type="ECO:0000313" key="3">
    <source>
        <dbReference type="Proteomes" id="UP000246464"/>
    </source>
</evidence>
<evidence type="ECO:0000256" key="1">
    <source>
        <dbReference type="PROSITE-ProRule" id="PRU00339"/>
    </source>
</evidence>
<dbReference type="Proteomes" id="UP000246464">
    <property type="component" value="Chromosome 19"/>
</dbReference>
<reference evidence="2 3" key="1">
    <citation type="submission" date="2017-12" db="EMBL/GenBank/DDBJ databases">
        <title>Integrating genomic resources of turbot (Scophthalmus maximus) in depth evaluation of genetic and physical mapping variation across individuals.</title>
        <authorList>
            <person name="Martinez P."/>
        </authorList>
    </citation>
    <scope>NUCLEOTIDE SEQUENCE [LARGE SCALE GENOMIC DNA]</scope>
</reference>
<dbReference type="PROSITE" id="PS50005">
    <property type="entry name" value="TPR"/>
    <property type="match status" value="1"/>
</dbReference>
<keyword evidence="3" id="KW-1185">Reference proteome</keyword>
<keyword evidence="1" id="KW-0802">TPR repeat</keyword>
<dbReference type="InterPro" id="IPR019734">
    <property type="entry name" value="TPR_rpt"/>
</dbReference>
<dbReference type="AlphaFoldDB" id="A0A2U9CSF1"/>
<protein>
    <submittedName>
        <fullName evidence="2">Uncharacterized protein</fullName>
    </submittedName>
</protein>